<dbReference type="Gene3D" id="3.40.50.10180">
    <property type="entry name" value="Glycerate kinase, MOFRL-like N-terminal domain"/>
    <property type="match status" value="1"/>
</dbReference>
<accession>A0A941I3H3</accession>
<dbReference type="Gene3D" id="3.40.1480.10">
    <property type="entry name" value="MOFRL domain"/>
    <property type="match status" value="1"/>
</dbReference>
<dbReference type="RefSeq" id="WP_212683363.1">
    <property type="nucleotide sequence ID" value="NZ_JAGSPM010000002.1"/>
</dbReference>
<dbReference type="Proteomes" id="UP000680158">
    <property type="component" value="Unassembled WGS sequence"/>
</dbReference>
<comment type="caution">
    <text evidence="3">The sequence shown here is derived from an EMBL/GenBank/DDBJ whole genome shotgun (WGS) entry which is preliminary data.</text>
</comment>
<dbReference type="PANTHER" id="PTHR12227">
    <property type="entry name" value="GLYCERATE KINASE"/>
    <property type="match status" value="1"/>
</dbReference>
<evidence type="ECO:0000259" key="2">
    <source>
        <dbReference type="Pfam" id="PF13660"/>
    </source>
</evidence>
<organism evidence="3 4">
    <name type="scientific">Undibacterium baiyunense</name>
    <dbReference type="NCBI Taxonomy" id="2828731"/>
    <lineage>
        <taxon>Bacteria</taxon>
        <taxon>Pseudomonadati</taxon>
        <taxon>Pseudomonadota</taxon>
        <taxon>Betaproteobacteria</taxon>
        <taxon>Burkholderiales</taxon>
        <taxon>Oxalobacteraceae</taxon>
        <taxon>Undibacterium</taxon>
    </lineage>
</organism>
<name>A0A941I3H3_9BURK</name>
<proteinExistence type="predicted"/>
<dbReference type="Pfam" id="PF05161">
    <property type="entry name" value="MOFRL"/>
    <property type="match status" value="1"/>
</dbReference>
<dbReference type="InterPro" id="IPR038614">
    <property type="entry name" value="GK_N_sf"/>
</dbReference>
<dbReference type="PANTHER" id="PTHR12227:SF0">
    <property type="entry name" value="GLYCERATE KINASE"/>
    <property type="match status" value="1"/>
</dbReference>
<sequence>MTIWNQAQADTQAPAFLRDLFAVALAAVDPHHCLPPHLPPFPASGKCIVIGAGKAAASMARALEQHWFPSGLDTTANDVARFSGMVIVPHGYSLPCKYIQVREAAHPVPDEAGYRAARDLLDSVSNLSADDTVICLLSGGGSSLMSLPAAGVSLAEKQTINRALLRSGARIHEINCVRKHLSAIKGGRLALACAPAKVLTYIISDVAGDDPSIIASGPTLADASTRFDALEILQRYAIPTSATVLAHLQQVSSETPKPNHAGFVQTHVQIIANAQMALQAAANFAQSKGICVQILSDRLEGEARELGHKHALMSTAIATTRATDNFHHQQRQTHLLLSGGETTVTVKGNGRGGRNSEYLLGLCQSLQGHTGIYALAADTDGRDGSERNAGAWCTPDSLQRANGLSISADACLANNDAYSFFAALDNLLETGPTYNNVNDFRAILIV</sequence>
<evidence type="ECO:0000259" key="1">
    <source>
        <dbReference type="Pfam" id="PF05161"/>
    </source>
</evidence>
<dbReference type="InterPro" id="IPR007835">
    <property type="entry name" value="MOFRL"/>
</dbReference>
<dbReference type="Pfam" id="PF13660">
    <property type="entry name" value="DUF4147"/>
    <property type="match status" value="1"/>
</dbReference>
<dbReference type="AlphaFoldDB" id="A0A941I3H3"/>
<feature type="domain" description="MOFRL-associated" evidence="2">
    <location>
        <begin position="17"/>
        <end position="249"/>
    </location>
</feature>
<evidence type="ECO:0000313" key="4">
    <source>
        <dbReference type="Proteomes" id="UP000680158"/>
    </source>
</evidence>
<dbReference type="InterPro" id="IPR025286">
    <property type="entry name" value="MOFRL_assoc_dom"/>
</dbReference>
<feature type="domain" description="MOFRL" evidence="1">
    <location>
        <begin position="335"/>
        <end position="439"/>
    </location>
</feature>
<dbReference type="GO" id="GO:0005737">
    <property type="term" value="C:cytoplasm"/>
    <property type="evidence" value="ECO:0007669"/>
    <property type="project" value="TreeGrafter"/>
</dbReference>
<dbReference type="GO" id="GO:0008887">
    <property type="term" value="F:glycerate kinase activity"/>
    <property type="evidence" value="ECO:0007669"/>
    <property type="project" value="InterPro"/>
</dbReference>
<protein>
    <submittedName>
        <fullName evidence="3">Glycerate kinase</fullName>
    </submittedName>
</protein>
<evidence type="ECO:0000313" key="3">
    <source>
        <dbReference type="EMBL" id="MBR7746014.1"/>
    </source>
</evidence>
<keyword evidence="3" id="KW-0418">Kinase</keyword>
<dbReference type="InterPro" id="IPR039760">
    <property type="entry name" value="MOFRL_protein"/>
</dbReference>
<dbReference type="InterPro" id="IPR037035">
    <property type="entry name" value="GK-like_C_sf"/>
</dbReference>
<dbReference type="EMBL" id="JAGSPM010000002">
    <property type="protein sequence ID" value="MBR7746014.1"/>
    <property type="molecule type" value="Genomic_DNA"/>
</dbReference>
<keyword evidence="4" id="KW-1185">Reference proteome</keyword>
<dbReference type="SUPFAM" id="SSF82544">
    <property type="entry name" value="GckA/TtuD-like"/>
    <property type="match status" value="1"/>
</dbReference>
<gene>
    <name evidence="3" type="ORF">KDM92_05430</name>
</gene>
<reference evidence="3 4" key="1">
    <citation type="submission" date="2021-04" db="EMBL/GenBank/DDBJ databases">
        <title>novel species isolated from subtropical streams in China.</title>
        <authorList>
            <person name="Lu H."/>
        </authorList>
    </citation>
    <scope>NUCLEOTIDE SEQUENCE [LARGE SCALE GENOMIC DNA]</scope>
    <source>
        <strain evidence="3 4">BYS107W</strain>
    </source>
</reference>
<keyword evidence="3" id="KW-0808">Transferase</keyword>